<reference evidence="2" key="1">
    <citation type="submission" date="2021-02" db="EMBL/GenBank/DDBJ databases">
        <title>Psilocybe cubensis genome.</title>
        <authorList>
            <person name="Mckernan K.J."/>
            <person name="Crawford S."/>
            <person name="Trippe A."/>
            <person name="Kane L.T."/>
            <person name="Mclaughlin S."/>
        </authorList>
    </citation>
    <scope>NUCLEOTIDE SEQUENCE [LARGE SCALE GENOMIC DNA]</scope>
    <source>
        <strain evidence="2">MGC-MH-2018</strain>
    </source>
</reference>
<name>A0A8H8CKC0_PSICU</name>
<comment type="caution">
    <text evidence="2">The sequence shown here is derived from an EMBL/GenBank/DDBJ whole genome shotgun (WGS) entry which is preliminary data.</text>
</comment>
<proteinExistence type="predicted"/>
<evidence type="ECO:0000313" key="2">
    <source>
        <dbReference type="EMBL" id="KAG5168603.1"/>
    </source>
</evidence>
<feature type="region of interest" description="Disordered" evidence="1">
    <location>
        <begin position="379"/>
        <end position="398"/>
    </location>
</feature>
<dbReference type="EMBL" id="JAFIQS010000006">
    <property type="protein sequence ID" value="KAG5168603.1"/>
    <property type="molecule type" value="Genomic_DNA"/>
</dbReference>
<evidence type="ECO:0000256" key="1">
    <source>
        <dbReference type="SAM" id="MobiDB-lite"/>
    </source>
</evidence>
<protein>
    <submittedName>
        <fullName evidence="2">Uncharacterized protein</fullName>
    </submittedName>
</protein>
<feature type="region of interest" description="Disordered" evidence="1">
    <location>
        <begin position="634"/>
        <end position="659"/>
    </location>
</feature>
<accession>A0A8H8CKC0</accession>
<organism evidence="2">
    <name type="scientific">Psilocybe cubensis</name>
    <name type="common">Psychedelic mushroom</name>
    <name type="synonym">Stropharia cubensis</name>
    <dbReference type="NCBI Taxonomy" id="181762"/>
    <lineage>
        <taxon>Eukaryota</taxon>
        <taxon>Fungi</taxon>
        <taxon>Dikarya</taxon>
        <taxon>Basidiomycota</taxon>
        <taxon>Agaricomycotina</taxon>
        <taxon>Agaricomycetes</taxon>
        <taxon>Agaricomycetidae</taxon>
        <taxon>Agaricales</taxon>
        <taxon>Agaricineae</taxon>
        <taxon>Strophariaceae</taxon>
        <taxon>Psilocybe</taxon>
    </lineage>
</organism>
<gene>
    <name evidence="2" type="ORF">JR316_007204</name>
</gene>
<sequence length="940" mass="107558">MANISVRRQYVNRSRGRAQIVDGVLVYSPNSKRSVQIPIRSAYQSKENIFLPTPTIKEATYLHSSSNELPSIRGSCQPHAHYNFSGVRISDYKTPNWWNEHWGWISFLARRPEYRGYVFGTLGYVPLPNELVAPDERTLYLFPDDILQKWTALERDLCRVSHHLSILTNTSILKPPSPWAFGYTKTYKSRDAARRAYHRSRDWFSMWMGMISYQIATVIVKQQGVEGYNNLSIPCWQDVLLKNCCDTAWLESFLESEIFRYHGTQRVGLFVDIEGSQYSDIRRQPPVEWFSNYSVPVWYIWKPEYNADKRYQHLAPLPHQLQEAAASVIPSEPQLSPDFQLQEDIHDAEPIAREVVLSENHPIDDSSWQLFFTQREQRNKRTAATETSTERELREKRAEMPPQSAKVFVWEENESGVLVREPVGPKERANVLTRFSEEQIRYDPFSNEYDCSEHFGPIITGFFEADYIEGGEEPDLDVPENELQTVSATLLNSCEPPSSLTISSLASEGDTDWIPRNCLLKDLLVEDNAAAEILDVLRIHFGYTPPLILESSSAPHHVLSVAMQRNFLKIIGINGRSCPAGVFQRPAIVAAVGFMRRLCLACREPTIIAEDEWDLNPMHRNSLATSSRISCIQRVQKTSHERERPSKSPQGPSPKHRSDDHLYMFNFGVQGAMDWKLAVTTAADAAIVCRLPENYNQAEIALFLLQRGIPFHTLKPWPAHISVDCHDRKAHRIIDFQHVIGIPSRPPKYVFDTTDYALYVERASQLLRDTKIGRAALMQGGYVWRIAVPIVSFDAVLQGPVLEPSGEYLLVRTQDGDSYFDNELDAWTIDTLSGLYHCYTGESDQIAKKSWYPLANTQEHSGHDHGRWTAISEEIYNLFTSRNSFAYISEAMDNAPQVQHQPKSANKWRDATRGIGDLRRAKLQLEQASKDMISKVQRVF</sequence>
<dbReference type="AlphaFoldDB" id="A0A8H8CKC0"/>
<feature type="compositionally biased region" description="Basic and acidic residues" evidence="1">
    <location>
        <begin position="388"/>
        <end position="398"/>
    </location>
</feature>